<dbReference type="KEGG" id="sfa:Sfla_0069"/>
<dbReference type="InterPro" id="IPR010872">
    <property type="entry name" value="MDMPI_C-term_domain"/>
</dbReference>
<dbReference type="Pfam" id="PF07398">
    <property type="entry name" value="MDMPI_C"/>
    <property type="match status" value="1"/>
</dbReference>
<dbReference type="GO" id="GO:0005886">
    <property type="term" value="C:plasma membrane"/>
    <property type="evidence" value="ECO:0007669"/>
    <property type="project" value="TreeGrafter"/>
</dbReference>
<dbReference type="PANTHER" id="PTHR40758">
    <property type="entry name" value="CONSERVED PROTEIN"/>
    <property type="match status" value="1"/>
</dbReference>
<evidence type="ECO:0000313" key="4">
    <source>
        <dbReference type="EMBL" id="ADW01538.1"/>
    </source>
</evidence>
<evidence type="ECO:0000256" key="1">
    <source>
        <dbReference type="SAM" id="MobiDB-lite"/>
    </source>
</evidence>
<dbReference type="NCBIfam" id="TIGR03083">
    <property type="entry name" value="maleylpyruvate isomerase family mycothiol-dependent enzyme"/>
    <property type="match status" value="1"/>
</dbReference>
<proteinExistence type="predicted"/>
<feature type="region of interest" description="Disordered" evidence="1">
    <location>
        <begin position="1"/>
        <end position="52"/>
    </location>
</feature>
<dbReference type="InterPro" id="IPR017517">
    <property type="entry name" value="Maleyloyr_isom"/>
</dbReference>
<feature type="domain" description="MDMPI C-terminal" evidence="2">
    <location>
        <begin position="207"/>
        <end position="306"/>
    </location>
</feature>
<evidence type="ECO:0000259" key="3">
    <source>
        <dbReference type="Pfam" id="PF11716"/>
    </source>
</evidence>
<dbReference type="Pfam" id="PF11716">
    <property type="entry name" value="MDMPI_N"/>
    <property type="match status" value="1"/>
</dbReference>
<sequence>MKNGQAVHQGSGAGRQRVAAVGGEDVRSGEPTATVKSAVPSPEHGGRTTGVEKNLDFPDLLRLIDERSTAFRAVVAAAPGLDAQVPTCPGWTLFDLVKHLGGGDRFWAAIVGAGSADAPPAEAVAARAALEVPREREALIAWLDASTQLLLGALRAAGPESGCWTWWPASQSPQTAGGTARHRVQETAVHTYDAQLAGGVPQPLPVELALDGVEEFLFTVCATPSAWPHKPTAFDFHSVEGRSWRLTVDGDGARITRIPTPAAATGEDSDVAGASVHGTASELVLYLYDRIQADSLHVDGDVGLLDLLRAWEPEEK</sequence>
<evidence type="ECO:0000313" key="5">
    <source>
        <dbReference type="Proteomes" id="UP000002066"/>
    </source>
</evidence>
<organism evidence="4 5">
    <name type="scientific">Streptomyces pratensis (strain ATCC 33331 / IAF-45CD)</name>
    <dbReference type="NCBI Taxonomy" id="591167"/>
    <lineage>
        <taxon>Bacteria</taxon>
        <taxon>Bacillati</taxon>
        <taxon>Actinomycetota</taxon>
        <taxon>Actinomycetes</taxon>
        <taxon>Kitasatosporales</taxon>
        <taxon>Streptomycetaceae</taxon>
        <taxon>Streptomyces</taxon>
    </lineage>
</organism>
<dbReference type="EMBL" id="CP002475">
    <property type="protein sequence ID" value="ADW01538.1"/>
    <property type="molecule type" value="Genomic_DNA"/>
</dbReference>
<dbReference type="InterPro" id="IPR034660">
    <property type="entry name" value="DinB/YfiT-like"/>
</dbReference>
<dbReference type="InterPro" id="IPR024344">
    <property type="entry name" value="MDMPI_metal-binding"/>
</dbReference>
<dbReference type="Proteomes" id="UP000002066">
    <property type="component" value="Chromosome"/>
</dbReference>
<evidence type="ECO:0008006" key="6">
    <source>
        <dbReference type="Google" id="ProtNLM"/>
    </source>
</evidence>
<dbReference type="Gene3D" id="1.20.120.450">
    <property type="entry name" value="dinb family like domain"/>
    <property type="match status" value="1"/>
</dbReference>
<protein>
    <recommendedName>
        <fullName evidence="6">Maleylpyruvate isomerase family mycothiol-dependent enzyme</fullName>
    </recommendedName>
</protein>
<dbReference type="SUPFAM" id="SSF109854">
    <property type="entry name" value="DinB/YfiT-like putative metalloenzymes"/>
    <property type="match status" value="1"/>
</dbReference>
<accession>A0A8D3WF20</accession>
<evidence type="ECO:0000259" key="2">
    <source>
        <dbReference type="Pfam" id="PF07398"/>
    </source>
</evidence>
<name>A0A8D3WF20_STRFA</name>
<gene>
    <name evidence="4" type="ordered locus">Sfla_0069</name>
</gene>
<feature type="domain" description="Mycothiol-dependent maleylpyruvate isomerase metal-binding" evidence="3">
    <location>
        <begin position="61"/>
        <end position="195"/>
    </location>
</feature>
<feature type="compositionally biased region" description="Low complexity" evidence="1">
    <location>
        <begin position="14"/>
        <end position="23"/>
    </location>
</feature>
<reference evidence="4 5" key="1">
    <citation type="submission" date="2011-01" db="EMBL/GenBank/DDBJ databases">
        <title>Complete sequence of chromosome of Streptomyces flavogriseus ATCC 33331.</title>
        <authorList>
            <consortium name="US DOE Joint Genome Institute"/>
            <person name="Lucas S."/>
            <person name="Copeland A."/>
            <person name="Lapidus A."/>
            <person name="Cheng J.-F."/>
            <person name="Goodwin L."/>
            <person name="Pitluck S."/>
            <person name="Davenport K."/>
            <person name="Detter J.C."/>
            <person name="Han C."/>
            <person name="Tapia R."/>
            <person name="Land M."/>
            <person name="Hauser L."/>
            <person name="Kyrpides N."/>
            <person name="Ivanova N."/>
            <person name="Ovchinnikova G."/>
            <person name="Pagani I."/>
            <person name="Brumm P."/>
            <person name="Mead D."/>
            <person name="Woyke T."/>
        </authorList>
    </citation>
    <scope>NUCLEOTIDE SEQUENCE [LARGE SCALE GENOMIC DNA]</scope>
    <source>
        <strain evidence="5">ATCC 33331 / IAF-45CD</strain>
    </source>
</reference>
<dbReference type="PANTHER" id="PTHR40758:SF1">
    <property type="entry name" value="CONSERVED PROTEIN"/>
    <property type="match status" value="1"/>
</dbReference>
<dbReference type="AlphaFoldDB" id="A0A8D3WF20"/>
<dbReference type="GO" id="GO:0046872">
    <property type="term" value="F:metal ion binding"/>
    <property type="evidence" value="ECO:0007669"/>
    <property type="project" value="InterPro"/>
</dbReference>